<dbReference type="InterPro" id="IPR000008">
    <property type="entry name" value="C2_dom"/>
</dbReference>
<gene>
    <name evidence="12" type="ORF">DH2020_048482</name>
</gene>
<organism evidence="12 13">
    <name type="scientific">Rehmannia glutinosa</name>
    <name type="common">Chinese foxglove</name>
    <dbReference type="NCBI Taxonomy" id="99300"/>
    <lineage>
        <taxon>Eukaryota</taxon>
        <taxon>Viridiplantae</taxon>
        <taxon>Streptophyta</taxon>
        <taxon>Embryophyta</taxon>
        <taxon>Tracheophyta</taxon>
        <taxon>Spermatophyta</taxon>
        <taxon>Magnoliopsida</taxon>
        <taxon>eudicotyledons</taxon>
        <taxon>Gunneridae</taxon>
        <taxon>Pentapetalae</taxon>
        <taxon>asterids</taxon>
        <taxon>lamiids</taxon>
        <taxon>Lamiales</taxon>
        <taxon>Orobanchaceae</taxon>
        <taxon>Rehmannieae</taxon>
        <taxon>Rehmannia</taxon>
    </lineage>
</organism>
<dbReference type="Gene3D" id="3.30.870.10">
    <property type="entry name" value="Endonuclease Chain A"/>
    <property type="match status" value="1"/>
</dbReference>
<keyword evidence="6" id="KW-0378">Hydrolase</keyword>
<evidence type="ECO:0000313" key="12">
    <source>
        <dbReference type="EMBL" id="KAK6117780.1"/>
    </source>
</evidence>
<feature type="compositionally biased region" description="Polar residues" evidence="9">
    <location>
        <begin position="160"/>
        <end position="170"/>
    </location>
</feature>
<evidence type="ECO:0000256" key="3">
    <source>
        <dbReference type="ARBA" id="ARBA00010683"/>
    </source>
</evidence>
<evidence type="ECO:0000259" key="10">
    <source>
        <dbReference type="PROSITE" id="PS50004"/>
    </source>
</evidence>
<sequence length="672" mass="74178">MSVKGLHSKLKTERKPKSRKNVLSTANKIPPRTSVTKGVSGKLPEFVQPIGPIRISESSKCSICNLKQPSFPITGASSGPHRPPDYNSYPYLYHAYPSPPPPQSPAPPQPNLQTYGSFQYGSFHYLHHQPSGRLQPPPDAQSEIIPPRLSSDYTNHHHSASSVADSTANSDRVDDSFPSYPPVYPPIDDQMANVRLSDSQNKPSSVPASPPAVDAAPQKFHSGPLPMTNNNHDGSGTIYGYRNNSFSNWETSSVGKVESLRPNTANIPYNASMQLVLLLHGNLDIWVSAKNLPNMDMFHKTIGDMFNKLPDNVSSKIEGQINRKITSDPYVSITITGATLGRTYVISNDENPVWMQNFVVAVAHNAAEVNFVVKDNDVVGSQHIGAVSIPVEHIYGGGKVQGFFPILNPSGKPCKAGAVLSLSIQYNPIEQLSIYHHGIGAGPDYTGVSGTYFPLRRGGTVTLYQDAHVPDGSLPNLKLDNGTQYMHGKCWRDIFDAIRHARRLIYITGWSVWHKVRLVRDDNSLSDYTLGELLKSKSQEGVRVLLLIWDDPTSRSILGYKTEVGVIYTHHQKTVVVDADAGNNRRRIIAFLGGLDLCDGRYDTPQHPIFRTLQTLHSDDYHNPTYAGNVAGCPREPWHDLHCKIDGPAAYDVLSNFEERWLKASKPHGIKN</sequence>
<dbReference type="InterPro" id="IPR015679">
    <property type="entry name" value="PLipase_D_fam"/>
</dbReference>
<feature type="compositionally biased region" description="Low complexity" evidence="9">
    <location>
        <begin position="203"/>
        <end position="216"/>
    </location>
</feature>
<comment type="similarity">
    <text evidence="3">Belongs to the phospholipase D family. C2-PLD subfamily.</text>
</comment>
<keyword evidence="8" id="KW-0443">Lipid metabolism</keyword>
<name>A0ABR0U6I6_REHGL</name>
<proteinExistence type="inferred from homology"/>
<feature type="domain" description="PLD phosphodiesterase" evidence="11">
    <location>
        <begin position="566"/>
        <end position="601"/>
    </location>
</feature>
<evidence type="ECO:0000256" key="7">
    <source>
        <dbReference type="ARBA" id="ARBA00022963"/>
    </source>
</evidence>
<feature type="compositionally biased region" description="Polar residues" evidence="9">
    <location>
        <begin position="21"/>
        <end position="37"/>
    </location>
</feature>
<dbReference type="SUPFAM" id="SSF49562">
    <property type="entry name" value="C2 domain (Calcium/lipid-binding domain, CaLB)"/>
    <property type="match status" value="1"/>
</dbReference>
<dbReference type="PROSITE" id="PS50004">
    <property type="entry name" value="C2"/>
    <property type="match status" value="1"/>
</dbReference>
<dbReference type="InterPro" id="IPR001736">
    <property type="entry name" value="PLipase_D/transphosphatidylase"/>
</dbReference>
<feature type="region of interest" description="Disordered" evidence="9">
    <location>
        <begin position="197"/>
        <end position="216"/>
    </location>
</feature>
<dbReference type="InterPro" id="IPR035892">
    <property type="entry name" value="C2_domain_sf"/>
</dbReference>
<evidence type="ECO:0000313" key="13">
    <source>
        <dbReference type="Proteomes" id="UP001318860"/>
    </source>
</evidence>
<dbReference type="PROSITE" id="PS50035">
    <property type="entry name" value="PLD"/>
    <property type="match status" value="1"/>
</dbReference>
<dbReference type="EC" id="3.1.4.4" evidence="4"/>
<keyword evidence="7" id="KW-0442">Lipid degradation</keyword>
<evidence type="ECO:0000256" key="6">
    <source>
        <dbReference type="ARBA" id="ARBA00022801"/>
    </source>
</evidence>
<evidence type="ECO:0000259" key="11">
    <source>
        <dbReference type="PROSITE" id="PS50035"/>
    </source>
</evidence>
<evidence type="ECO:0000256" key="8">
    <source>
        <dbReference type="ARBA" id="ARBA00023098"/>
    </source>
</evidence>
<feature type="region of interest" description="Disordered" evidence="9">
    <location>
        <begin position="95"/>
        <end position="114"/>
    </location>
</feature>
<evidence type="ECO:0000256" key="1">
    <source>
        <dbReference type="ARBA" id="ARBA00000798"/>
    </source>
</evidence>
<keyword evidence="5" id="KW-0677">Repeat</keyword>
<comment type="cofactor">
    <cofactor evidence="2">
        <name>Ca(2+)</name>
        <dbReference type="ChEBI" id="CHEBI:29108"/>
    </cofactor>
</comment>
<feature type="domain" description="C2" evidence="10">
    <location>
        <begin position="261"/>
        <end position="404"/>
    </location>
</feature>
<dbReference type="Gene3D" id="2.60.40.150">
    <property type="entry name" value="C2 domain"/>
    <property type="match status" value="1"/>
</dbReference>
<reference evidence="12 13" key="1">
    <citation type="journal article" date="2021" name="Comput. Struct. Biotechnol. J.">
        <title>De novo genome assembly of the potent medicinal plant Rehmannia glutinosa using nanopore technology.</title>
        <authorList>
            <person name="Ma L."/>
            <person name="Dong C."/>
            <person name="Song C."/>
            <person name="Wang X."/>
            <person name="Zheng X."/>
            <person name="Niu Y."/>
            <person name="Chen S."/>
            <person name="Feng W."/>
        </authorList>
    </citation>
    <scope>NUCLEOTIDE SEQUENCE [LARGE SCALE GENOMIC DNA]</scope>
    <source>
        <strain evidence="12">DH-2019</strain>
    </source>
</reference>
<dbReference type="SUPFAM" id="SSF56024">
    <property type="entry name" value="Phospholipase D/nuclease"/>
    <property type="match status" value="1"/>
</dbReference>
<keyword evidence="13" id="KW-1185">Reference proteome</keyword>
<dbReference type="SMART" id="SM00239">
    <property type="entry name" value="C2"/>
    <property type="match status" value="1"/>
</dbReference>
<evidence type="ECO:0000256" key="4">
    <source>
        <dbReference type="ARBA" id="ARBA00012027"/>
    </source>
</evidence>
<feature type="compositionally biased region" description="Pro residues" evidence="9">
    <location>
        <begin position="97"/>
        <end position="110"/>
    </location>
</feature>
<dbReference type="PANTHER" id="PTHR18896:SF65">
    <property type="entry name" value="PHOSPHOLIPASE D BETA 1"/>
    <property type="match status" value="1"/>
</dbReference>
<dbReference type="Proteomes" id="UP001318860">
    <property type="component" value="Unassembled WGS sequence"/>
</dbReference>
<evidence type="ECO:0000256" key="2">
    <source>
        <dbReference type="ARBA" id="ARBA00001913"/>
    </source>
</evidence>
<dbReference type="EMBL" id="JABTTQ020003413">
    <property type="protein sequence ID" value="KAK6117780.1"/>
    <property type="molecule type" value="Genomic_DNA"/>
</dbReference>
<protein>
    <recommendedName>
        <fullName evidence="4">phospholipase D</fullName>
        <ecNumber evidence="4">3.1.4.4</ecNumber>
    </recommendedName>
</protein>
<accession>A0ABR0U6I6</accession>
<evidence type="ECO:0000256" key="9">
    <source>
        <dbReference type="SAM" id="MobiDB-lite"/>
    </source>
</evidence>
<dbReference type="CDD" id="cd04015">
    <property type="entry name" value="C2_plant_PLD"/>
    <property type="match status" value="1"/>
</dbReference>
<comment type="caution">
    <text evidence="12">The sequence shown here is derived from an EMBL/GenBank/DDBJ whole genome shotgun (WGS) entry which is preliminary data.</text>
</comment>
<dbReference type="Pfam" id="PF00614">
    <property type="entry name" value="PLDc"/>
    <property type="match status" value="1"/>
</dbReference>
<comment type="catalytic activity">
    <reaction evidence="1">
        <text>a 1,2-diacyl-sn-glycero-3-phosphocholine + H2O = a 1,2-diacyl-sn-glycero-3-phosphate + choline + H(+)</text>
        <dbReference type="Rhea" id="RHEA:14445"/>
        <dbReference type="ChEBI" id="CHEBI:15354"/>
        <dbReference type="ChEBI" id="CHEBI:15377"/>
        <dbReference type="ChEBI" id="CHEBI:15378"/>
        <dbReference type="ChEBI" id="CHEBI:57643"/>
        <dbReference type="ChEBI" id="CHEBI:58608"/>
        <dbReference type="EC" id="3.1.4.4"/>
    </reaction>
</comment>
<dbReference type="PANTHER" id="PTHR18896">
    <property type="entry name" value="PHOSPHOLIPASE D"/>
    <property type="match status" value="1"/>
</dbReference>
<feature type="region of interest" description="Disordered" evidence="9">
    <location>
        <begin position="1"/>
        <end position="42"/>
    </location>
</feature>
<evidence type="ECO:0000256" key="5">
    <source>
        <dbReference type="ARBA" id="ARBA00022737"/>
    </source>
</evidence>
<dbReference type="Pfam" id="PF00168">
    <property type="entry name" value="C2"/>
    <property type="match status" value="1"/>
</dbReference>
<feature type="region of interest" description="Disordered" evidence="9">
    <location>
        <begin position="127"/>
        <end position="179"/>
    </location>
</feature>